<feature type="region of interest" description="Disordered" evidence="4">
    <location>
        <begin position="1250"/>
        <end position="1297"/>
    </location>
</feature>
<dbReference type="InterPro" id="IPR004127">
    <property type="entry name" value="Prefoldin_subunit_alpha"/>
</dbReference>
<dbReference type="Proteomes" id="UP000011976">
    <property type="component" value="Unassembled WGS sequence"/>
</dbReference>
<evidence type="ECO:0000313" key="5">
    <source>
        <dbReference type="EMBL" id="GAC72674.1"/>
    </source>
</evidence>
<accession>M9LU99</accession>
<dbReference type="NCBIfam" id="TIGR00293">
    <property type="entry name" value="prefoldin subunit alpha"/>
    <property type="match status" value="1"/>
</dbReference>
<dbReference type="GO" id="GO:0006457">
    <property type="term" value="P:protein folding"/>
    <property type="evidence" value="ECO:0007669"/>
    <property type="project" value="InterPro"/>
</dbReference>
<feature type="region of interest" description="Disordered" evidence="4">
    <location>
        <begin position="860"/>
        <end position="883"/>
    </location>
</feature>
<dbReference type="GO" id="GO:0051082">
    <property type="term" value="F:unfolded protein binding"/>
    <property type="evidence" value="ECO:0007669"/>
    <property type="project" value="InterPro"/>
</dbReference>
<dbReference type="GO" id="GO:0016272">
    <property type="term" value="C:prefoldin complex"/>
    <property type="evidence" value="ECO:0007669"/>
    <property type="project" value="InterPro"/>
</dbReference>
<dbReference type="STRING" id="1151754.M9LU99"/>
<dbReference type="GO" id="GO:1990113">
    <property type="term" value="P:RNA polymerase I assembly"/>
    <property type="evidence" value="ECO:0007669"/>
    <property type="project" value="TreeGrafter"/>
</dbReference>
<dbReference type="Gene3D" id="1.10.287.370">
    <property type="match status" value="1"/>
</dbReference>
<organism evidence="5 6">
    <name type="scientific">Pseudozyma antarctica (strain T-34)</name>
    <name type="common">Yeast</name>
    <name type="synonym">Candida antarctica</name>
    <dbReference type="NCBI Taxonomy" id="1151754"/>
    <lineage>
        <taxon>Eukaryota</taxon>
        <taxon>Fungi</taxon>
        <taxon>Dikarya</taxon>
        <taxon>Basidiomycota</taxon>
        <taxon>Ustilaginomycotina</taxon>
        <taxon>Ustilaginomycetes</taxon>
        <taxon>Ustilaginales</taxon>
        <taxon>Ustilaginaceae</taxon>
        <taxon>Moesziomyces</taxon>
    </lineage>
</organism>
<comment type="similarity">
    <text evidence="1">Belongs to the prefoldin subunit alpha family.</text>
</comment>
<feature type="region of interest" description="Disordered" evidence="4">
    <location>
        <begin position="983"/>
        <end position="1005"/>
    </location>
</feature>
<protein>
    <submittedName>
        <fullName evidence="5">Molecular chaperone Prefoldin, subunit 5</fullName>
    </submittedName>
</protein>
<dbReference type="Pfam" id="PF02996">
    <property type="entry name" value="Prefoldin"/>
    <property type="match status" value="1"/>
</dbReference>
<dbReference type="GO" id="GO:1990114">
    <property type="term" value="P:RNA polymerase II core complex assembly"/>
    <property type="evidence" value="ECO:0007669"/>
    <property type="project" value="TreeGrafter"/>
</dbReference>
<dbReference type="CDD" id="cd23157">
    <property type="entry name" value="Prefoldin_5"/>
    <property type="match status" value="1"/>
</dbReference>
<dbReference type="InterPro" id="IPR009053">
    <property type="entry name" value="Prefoldin"/>
</dbReference>
<evidence type="ECO:0000256" key="3">
    <source>
        <dbReference type="SAM" id="Coils"/>
    </source>
</evidence>
<feature type="coiled-coil region" evidence="3">
    <location>
        <begin position="103"/>
        <end position="137"/>
    </location>
</feature>
<keyword evidence="3" id="KW-0175">Coiled coil</keyword>
<gene>
    <name evidence="5" type="ORF">PANT_7c00215</name>
</gene>
<proteinExistence type="inferred from homology"/>
<name>M9LU99_PSEA3</name>
<reference evidence="6" key="1">
    <citation type="journal article" date="2013" name="Genome Announc.">
        <title>Genome sequence of the basidiomycetous yeast Pseudozyma antarctica T-34, a producer of the glycolipid biosurfactants mannosylerythritol lipids.</title>
        <authorList>
            <person name="Morita T."/>
            <person name="Koike H."/>
            <person name="Koyama Y."/>
            <person name="Hagiwara H."/>
            <person name="Ito E."/>
            <person name="Fukuoka T."/>
            <person name="Imura T."/>
            <person name="Machida M."/>
            <person name="Kitamoto D."/>
        </authorList>
    </citation>
    <scope>NUCLEOTIDE SEQUENCE [LARGE SCALE GENOMIC DNA]</scope>
    <source>
        <strain evidence="6">T-34</strain>
    </source>
</reference>
<dbReference type="OrthoDB" id="2548707at2759"/>
<evidence type="ECO:0000313" key="6">
    <source>
        <dbReference type="Proteomes" id="UP000011976"/>
    </source>
</evidence>
<dbReference type="SUPFAM" id="SSF46579">
    <property type="entry name" value="Prefoldin"/>
    <property type="match status" value="1"/>
</dbReference>
<evidence type="ECO:0000256" key="4">
    <source>
        <dbReference type="SAM" id="MobiDB-lite"/>
    </source>
</evidence>
<feature type="region of interest" description="Disordered" evidence="4">
    <location>
        <begin position="226"/>
        <end position="285"/>
    </location>
</feature>
<dbReference type="InterPro" id="IPR011599">
    <property type="entry name" value="PFD_alpha_archaea"/>
</dbReference>
<dbReference type="GO" id="GO:1990115">
    <property type="term" value="P:RNA polymerase III assembly"/>
    <property type="evidence" value="ECO:0007669"/>
    <property type="project" value="TreeGrafter"/>
</dbReference>
<dbReference type="EMBL" id="DF196773">
    <property type="protein sequence ID" value="GAC72674.1"/>
    <property type="molecule type" value="Genomic_DNA"/>
</dbReference>
<evidence type="ECO:0000256" key="1">
    <source>
        <dbReference type="ARBA" id="ARBA00010048"/>
    </source>
</evidence>
<dbReference type="FunFam" id="1.10.287.370:FF:000004">
    <property type="entry name" value="Probable prefoldin subunit 5"/>
    <property type="match status" value="1"/>
</dbReference>
<sequence length="1393" mass="153127">MGSKGQQVDLMSLDVPQLLEVKKQLETEVQHLTSSFGQLKAAQAKFRSCIDSVATIKPENKDKTTLIPLTSSLYVPGKLSDLENVIVDVGTGYYVEKSTSDATKMYQEKVEFLTKNLEQLQETVLRQQENLQTTVEMIRLAIFNTPRLQLTAVKSSDPIAALGFIHTARKQSTPLDFLVPPHTASMTDGRTQVMATSADPGSIETFVHDPPFAKAKVKRLRRVHNAHPRDPFGASPDMKAPTSASSQDSIPTGHDRTSDAITGSHLHPPCVTNLGEQPPPLRSTHRLDPSLLLEYLTTIGTEAKHRIKSQLPSGLLLIDAYLLLRDSHPESLSALSTPNIYSLIRHAGRESLGGVLSLLLQDVVGPELNNPNGPPGLFQVKAGTQDRYRLLREILARCTQSNFLIHDGNILNIFTLILHDLCQIRQTDTDTSSASTIDRAYADGDSGSVQIPDTFPTGEARRLVKLALQFDRPELGPIVKALRVHLETRNPTFPTAREGAQLIAYYLQPNLRDFESGLDVVRALRDTNALAQDVIDDAVHDGRQYFDALQSAFSSVPDDAHASPSQEELEKVCLDVSLRIVGMKCLMAQRPDGGVQYRMTLESLLSSFRFDLVDSCQEIPGCDLRSLLDVPVNNIRTIIKNLLQSQNDPLSEVLSVLQRCDPRIVAMLPNTDLQEICDVGRDLETLRQATEIYALFVKAKTTARLPLQARHILARDGCLTNAEMFLILMRVLLDRGQKVGIVANLRALGVLPLTEAAVRQLNLRFTPAQRTSLITLLAKAGATDDAFLLFQHWTQCRYEEGLDFDSARSVAAKFRGPDSIQVGDALMERQIRLMHESDRQVAISASCVVALVRSLCSNRRSGDADASPAPETQAASEVPKGSTEEQLRRARFVIDAFVQSCTSVDWTHYRLTALAQACFLVRDVPGAFYALAQISFLRQLPDKLDITVLLGGLMHVDPDRAVRLFIQHASVPKTLTARAKQNTDAFDAEPASQTESRTHRSATLPPMKASPTLVSMLINRAIVQGRMDLADRLYKFGEMTGIKNLPGHVASIRALFLPDVAPNAVVKAIDRAHETGWKSDPGLLESLSQRLLRRAVERISAPGEVSQQLGVGGKGGRERFALSPLKRLDLAKAAATLMRMSAQSMDVVNLKSVHLALEAINSVKTSFARPNAKTAVSSPTARQRDPEKRRLQWIGILDELVHRLRWATFFDTGNDYRHSLPLWKSSKARDGQLIPAELDDMMTLGFEGRGRKRQAAGGRGASAPRLTGARDEAQHGNDASSSEGGDVSKDAALPQPRASSPNVLPAILYRRLMEAYLALADAAGAAEVAAWMRDEAGMEIAESQRATTAFVSRIKAAVRDRESDTAHESDTSNILRMLAGQQGTATTKRWWTP</sequence>
<dbReference type="PANTHER" id="PTHR12674">
    <property type="entry name" value="PREFOLDIN SUBUNIT 5"/>
    <property type="match status" value="1"/>
</dbReference>
<dbReference type="GO" id="GO:0005737">
    <property type="term" value="C:cytoplasm"/>
    <property type="evidence" value="ECO:0007669"/>
    <property type="project" value="TreeGrafter"/>
</dbReference>
<keyword evidence="2" id="KW-0143">Chaperone</keyword>
<dbReference type="PANTHER" id="PTHR12674:SF2">
    <property type="entry name" value="PREFOLDIN SUBUNIT 5"/>
    <property type="match status" value="1"/>
</dbReference>
<evidence type="ECO:0000256" key="2">
    <source>
        <dbReference type="ARBA" id="ARBA00023186"/>
    </source>
</evidence>